<dbReference type="AlphaFoldDB" id="A0A1Y2LHR5"/>
<dbReference type="OMA" id="HWGARYN"/>
<feature type="region of interest" description="Disordered" evidence="4">
    <location>
        <begin position="595"/>
        <end position="633"/>
    </location>
</feature>
<evidence type="ECO:0000313" key="6">
    <source>
        <dbReference type="Proteomes" id="UP000193240"/>
    </source>
</evidence>
<keyword evidence="6" id="KW-1185">Reference proteome</keyword>
<dbReference type="PANTHER" id="PTHR24198:SF165">
    <property type="entry name" value="ANKYRIN REPEAT-CONTAINING PROTEIN-RELATED"/>
    <property type="match status" value="1"/>
</dbReference>
<dbReference type="Pfam" id="PF12796">
    <property type="entry name" value="Ank_2"/>
    <property type="match status" value="1"/>
</dbReference>
<dbReference type="SMART" id="SM00248">
    <property type="entry name" value="ANK"/>
    <property type="match status" value="8"/>
</dbReference>
<dbReference type="InParanoid" id="A0A1Y2LHR5"/>
<feature type="compositionally biased region" description="Pro residues" evidence="4">
    <location>
        <begin position="597"/>
        <end position="607"/>
    </location>
</feature>
<dbReference type="STRING" id="105696.A0A1Y2LHR5"/>
<feature type="repeat" description="ANK" evidence="3">
    <location>
        <begin position="377"/>
        <end position="404"/>
    </location>
</feature>
<dbReference type="InterPro" id="IPR036770">
    <property type="entry name" value="Ankyrin_rpt-contain_sf"/>
</dbReference>
<dbReference type="Gene3D" id="1.25.40.20">
    <property type="entry name" value="Ankyrin repeat-containing domain"/>
    <property type="match status" value="3"/>
</dbReference>
<proteinExistence type="predicted"/>
<evidence type="ECO:0000256" key="3">
    <source>
        <dbReference type="PROSITE-ProRule" id="PRU00023"/>
    </source>
</evidence>
<feature type="repeat" description="ANK" evidence="3">
    <location>
        <begin position="452"/>
        <end position="484"/>
    </location>
</feature>
<name>A0A1Y2LHR5_EPING</name>
<evidence type="ECO:0000256" key="2">
    <source>
        <dbReference type="ARBA" id="ARBA00023043"/>
    </source>
</evidence>
<dbReference type="InterPro" id="IPR002110">
    <property type="entry name" value="Ankyrin_rpt"/>
</dbReference>
<gene>
    <name evidence="5" type="ORF">B5807_11710</name>
</gene>
<sequence>MQRSLSQYCLAIIRSSLLTSSMAEALDAWEQVAGDASHTWPKHPPVSDDDSVFHQAAYRGDSVQLAMALEEIDYVDNDECLERCSPLHLAIQANQVEAVTVLLGAGADPEKVRWMQYGTSYQEATAIEAAAYFGSKEALVALADYGVEISDYALRLAASNDHVFCIQTIIQRWRKANRKNNLIIKAMRGALVYAAPRLCQKAIDVLLETVPGFPNPKSKADRHALTRAMLSMLAQFDESEGCQAVYTWDYNARTRPILETLIAAGARVDSRAFWASTHPGETKLVRLLLDNGLDVNDRRNFDQFYARDDPVESRPMILDVVNRADDDLSVLEDFLAKGASALTTDEELNTPLHNVLHASFVRLLLKHGADIDAKNQQGHTPLYAACASGRIEAAEELIAHGADVGEIIRDASWMYLTVPIIHTYPGPVPSSRFRLPTLLLSHGANIDAKSDDGTTLLYQAVQYLDLGLMRYLAEHGADVHTTTKEGGTILHLLCYSCNLVQTVNFARIITVLNYIIDLGVDLGARDSNGATALHGAVRDHECQGWSPDLFNALVQRGADINTRDASSQSRDGQSPAETLDMSKWKFEDGLLRAITVPPKPRTPSPHRGPPRGWSQGGSRVIHWRGGKARSTWT</sequence>
<feature type="repeat" description="ANK" evidence="3">
    <location>
        <begin position="528"/>
        <end position="565"/>
    </location>
</feature>
<reference evidence="5 6" key="1">
    <citation type="journal article" date="2017" name="Genome Announc.">
        <title>Genome sequence of the saprophytic ascomycete Epicoccum nigrum ICMP 19927 strain isolated from New Zealand.</title>
        <authorList>
            <person name="Fokin M."/>
            <person name="Fleetwood D."/>
            <person name="Weir B.S."/>
            <person name="Villas-Boas S.G."/>
        </authorList>
    </citation>
    <scope>NUCLEOTIDE SEQUENCE [LARGE SCALE GENOMIC DNA]</scope>
    <source>
        <strain evidence="5 6">ICMP 19927</strain>
    </source>
</reference>
<accession>A0A1Y2LHR5</accession>
<dbReference type="SUPFAM" id="SSF48403">
    <property type="entry name" value="Ankyrin repeat"/>
    <property type="match status" value="2"/>
</dbReference>
<keyword evidence="2 3" id="KW-0040">ANK repeat</keyword>
<keyword evidence="1" id="KW-0677">Repeat</keyword>
<dbReference type="Proteomes" id="UP000193240">
    <property type="component" value="Unassembled WGS sequence"/>
</dbReference>
<dbReference type="EMBL" id="KZ107863">
    <property type="protein sequence ID" value="OSS43573.1"/>
    <property type="molecule type" value="Genomic_DNA"/>
</dbReference>
<evidence type="ECO:0000313" key="5">
    <source>
        <dbReference type="EMBL" id="OSS43573.1"/>
    </source>
</evidence>
<dbReference type="PANTHER" id="PTHR24198">
    <property type="entry name" value="ANKYRIN REPEAT AND PROTEIN KINASE DOMAIN-CONTAINING PROTEIN"/>
    <property type="match status" value="1"/>
</dbReference>
<dbReference type="PROSITE" id="PS50088">
    <property type="entry name" value="ANK_REPEAT"/>
    <property type="match status" value="4"/>
</dbReference>
<protein>
    <submittedName>
        <fullName evidence="5">Uncharacterized protein</fullName>
    </submittedName>
</protein>
<evidence type="ECO:0000256" key="1">
    <source>
        <dbReference type="ARBA" id="ARBA00022737"/>
    </source>
</evidence>
<dbReference type="PROSITE" id="PS50297">
    <property type="entry name" value="ANK_REP_REGION"/>
    <property type="match status" value="4"/>
</dbReference>
<evidence type="ECO:0000256" key="4">
    <source>
        <dbReference type="SAM" id="MobiDB-lite"/>
    </source>
</evidence>
<feature type="repeat" description="ANK" evidence="3">
    <location>
        <begin position="82"/>
        <end position="108"/>
    </location>
</feature>
<organism evidence="5 6">
    <name type="scientific">Epicoccum nigrum</name>
    <name type="common">Soil fungus</name>
    <name type="synonym">Epicoccum purpurascens</name>
    <dbReference type="NCBI Taxonomy" id="105696"/>
    <lineage>
        <taxon>Eukaryota</taxon>
        <taxon>Fungi</taxon>
        <taxon>Dikarya</taxon>
        <taxon>Ascomycota</taxon>
        <taxon>Pezizomycotina</taxon>
        <taxon>Dothideomycetes</taxon>
        <taxon>Pleosporomycetidae</taxon>
        <taxon>Pleosporales</taxon>
        <taxon>Pleosporineae</taxon>
        <taxon>Didymellaceae</taxon>
        <taxon>Epicoccum</taxon>
    </lineage>
</organism>
<dbReference type="PRINTS" id="PR01415">
    <property type="entry name" value="ANKYRIN"/>
</dbReference>
<dbReference type="Pfam" id="PF00023">
    <property type="entry name" value="Ank"/>
    <property type="match status" value="2"/>
</dbReference>